<evidence type="ECO:0000256" key="2">
    <source>
        <dbReference type="ARBA" id="ARBA00023136"/>
    </source>
</evidence>
<evidence type="ECO:0000259" key="7">
    <source>
        <dbReference type="Pfam" id="PF07715"/>
    </source>
</evidence>
<evidence type="ECO:0000259" key="6">
    <source>
        <dbReference type="Pfam" id="PF00593"/>
    </source>
</evidence>
<keyword evidence="2 4" id="KW-0472">Membrane</keyword>
<accession>A0A1B2ADJ4</accession>
<dbReference type="AlphaFoldDB" id="A0A1B2ADJ4"/>
<dbReference type="Gene3D" id="2.170.130.10">
    <property type="entry name" value="TonB-dependent receptor, plug domain"/>
    <property type="match status" value="1"/>
</dbReference>
<comment type="similarity">
    <text evidence="4">Belongs to the TonB-dependent receptor family.</text>
</comment>
<dbReference type="PATRIC" id="fig|692370.5.peg.1732"/>
<dbReference type="KEGG" id="ado:A6F68_01718"/>
<feature type="chain" id="PRO_5008534050" evidence="5">
    <location>
        <begin position="38"/>
        <end position="1021"/>
    </location>
</feature>
<dbReference type="InterPro" id="IPR010104">
    <property type="entry name" value="TonB_rcpt_bac"/>
</dbReference>
<dbReference type="InterPro" id="IPR037066">
    <property type="entry name" value="Plug_dom_sf"/>
</dbReference>
<organism evidence="8 9">
    <name type="scientific">Tsuneonella dongtanensis</name>
    <dbReference type="NCBI Taxonomy" id="692370"/>
    <lineage>
        <taxon>Bacteria</taxon>
        <taxon>Pseudomonadati</taxon>
        <taxon>Pseudomonadota</taxon>
        <taxon>Alphaproteobacteria</taxon>
        <taxon>Sphingomonadales</taxon>
        <taxon>Erythrobacteraceae</taxon>
        <taxon>Tsuneonella</taxon>
    </lineage>
</organism>
<dbReference type="PANTHER" id="PTHR40980:SF3">
    <property type="entry name" value="TONB-DEPENDENT RECEPTOR-LIKE BETA-BARREL DOMAIN-CONTAINING PROTEIN"/>
    <property type="match status" value="1"/>
</dbReference>
<reference evidence="8 9" key="1">
    <citation type="submission" date="2016-07" db="EMBL/GenBank/DDBJ databases">
        <title>Complete genome sequence of Altererythrobacter dongtanensis KCTC 22672, a type strain with esterase isolated from tidal flat.</title>
        <authorList>
            <person name="Cheng H."/>
            <person name="Wu Y.-H."/>
            <person name="Zhou P."/>
            <person name="Huo Y.-Y."/>
            <person name="Wang C.-S."/>
            <person name="Xu X.-W."/>
        </authorList>
    </citation>
    <scope>NUCLEOTIDE SEQUENCE [LARGE SCALE GENOMIC DNA]</scope>
    <source>
        <strain evidence="8 9">KCTC 22672</strain>
    </source>
</reference>
<keyword evidence="4" id="KW-0798">TonB box</keyword>
<dbReference type="InterPro" id="IPR036942">
    <property type="entry name" value="Beta-barrel_TonB_sf"/>
</dbReference>
<sequence length="1021" mass="109530">MARRNHNGSARGSARRMGSLLVGTAMAGCMFASSAFAQDAAAGSDDDGGEAIVVTGIRSSLQSALGEKRNADNLVEVIQAEDIGKLPDQNLAEVLENVTGIQITRQAGVGNSVQIRGTDANRVEINGVSTVGSGSGRSGISFEDLPASLISSVEVVKVPEAKTIEGSVGGTINLRTIRPLSLREPLVAARAQWERSDLAQSTLPRLSATVGNRFDTGIGEIGIVLSGSYARQDVAQFAPRVDLDNLRKASTAPNLPGSNANQPFDYLQVQFLQQETNNYEYETYNGTAGLEWKPTDSLKLYFDATLNNQQRSQESNRVQVSGTSNAVNTAFHEGFQTIDLGTLIGPNGPIDLGTVEATTHGTIGVVGASGGTLDPNLRMSSDTGSRVTKSRVYDVGTEWEGEKLRVRAELSLSTSNTVNPNFSTTLDFINPRSVQPVFGRGTLDNGSPVRFDLRDNVVQSGIDTSSPFAPTTDDLLNPANYQLNQVAQGASTARNKERAARLDFTYDTLDLNPIVPSIDFGYRWNETTAINNDISNNISLTSNSTGSAGRFNRPEGNLFSDILIKAPSNFNAADGRELYFSDFLIIDGGLSFRDPGAVLDALNAAITASNTANPQFPAVPLLSGPTESAAGFFSVKERTNALYFQANLDLEPIGIPARGNIGVRWLTTTLSSTGNNISNGVAAGQTTSTAKYSFLLPRFNLVLEPARNVLLRGGIARDIRRPNFDDLSTSRSYSTSAEAIVQGGNPNLVPESVYSFDLSGEWYFAPSSLLSLGFFHKIRSNLFSPIVDFPTPIGFVNGNPQYSIDPACPGGGVFNPLANRNINSQTPGNGICAPLGSTFNVAGTTTQTGVEAAFQYDLSQFEDALGFASGFGFIGNFTYQKPGGSAETFYTGLTTRNLDTGLGFPAGSVQSKVTLTRLSKYAYNTTLFYDKYGLNARLRYTWRSSYITTEQFRWNLPVIADARGQLNASINYDVTPNINIGVEGINLLRGDQRLYCVNNNAVLCFQGLTDRRITAGLSIKL</sequence>
<dbReference type="PROSITE" id="PS51257">
    <property type="entry name" value="PROKAR_LIPOPROTEIN"/>
    <property type="match status" value="1"/>
</dbReference>
<keyword evidence="8" id="KW-0675">Receptor</keyword>
<feature type="domain" description="TonB-dependent receptor plug" evidence="7">
    <location>
        <begin position="68"/>
        <end position="170"/>
    </location>
</feature>
<dbReference type="EMBL" id="CP016591">
    <property type="protein sequence ID" value="ANY20230.1"/>
    <property type="molecule type" value="Genomic_DNA"/>
</dbReference>
<keyword evidence="9" id="KW-1185">Reference proteome</keyword>
<comment type="subcellular location">
    <subcellularLocation>
        <location evidence="1 4">Cell outer membrane</location>
    </subcellularLocation>
</comment>
<evidence type="ECO:0000313" key="8">
    <source>
        <dbReference type="EMBL" id="ANY20230.1"/>
    </source>
</evidence>
<proteinExistence type="inferred from homology"/>
<feature type="domain" description="TonB-dependent receptor-like beta-barrel" evidence="6">
    <location>
        <begin position="460"/>
        <end position="987"/>
    </location>
</feature>
<dbReference type="InterPro" id="IPR000531">
    <property type="entry name" value="Beta-barrel_TonB"/>
</dbReference>
<evidence type="ECO:0000256" key="4">
    <source>
        <dbReference type="RuleBase" id="RU003357"/>
    </source>
</evidence>
<evidence type="ECO:0000256" key="5">
    <source>
        <dbReference type="SAM" id="SignalP"/>
    </source>
</evidence>
<gene>
    <name evidence="8" type="primary">cirA_5</name>
    <name evidence="8" type="ORF">A6F68_01718</name>
</gene>
<dbReference type="Proteomes" id="UP000092932">
    <property type="component" value="Chromosome"/>
</dbReference>
<dbReference type="Gene3D" id="2.40.170.20">
    <property type="entry name" value="TonB-dependent receptor, beta-barrel domain"/>
    <property type="match status" value="1"/>
</dbReference>
<dbReference type="InterPro" id="IPR012910">
    <property type="entry name" value="Plug_dom"/>
</dbReference>
<keyword evidence="5" id="KW-0732">Signal</keyword>
<dbReference type="SUPFAM" id="SSF56935">
    <property type="entry name" value="Porins"/>
    <property type="match status" value="1"/>
</dbReference>
<evidence type="ECO:0000256" key="1">
    <source>
        <dbReference type="ARBA" id="ARBA00004442"/>
    </source>
</evidence>
<dbReference type="GO" id="GO:0009279">
    <property type="term" value="C:cell outer membrane"/>
    <property type="evidence" value="ECO:0007669"/>
    <property type="project" value="UniProtKB-SubCell"/>
</dbReference>
<dbReference type="NCBIfam" id="TIGR01782">
    <property type="entry name" value="TonB-Xanth-Caul"/>
    <property type="match status" value="1"/>
</dbReference>
<evidence type="ECO:0000256" key="3">
    <source>
        <dbReference type="ARBA" id="ARBA00023237"/>
    </source>
</evidence>
<feature type="signal peptide" evidence="5">
    <location>
        <begin position="1"/>
        <end position="37"/>
    </location>
</feature>
<keyword evidence="3" id="KW-0998">Cell outer membrane</keyword>
<protein>
    <submittedName>
        <fullName evidence="8">Colicin I receptor</fullName>
    </submittedName>
</protein>
<dbReference type="Pfam" id="PF00593">
    <property type="entry name" value="TonB_dep_Rec_b-barrel"/>
    <property type="match status" value="1"/>
</dbReference>
<evidence type="ECO:0000313" key="9">
    <source>
        <dbReference type="Proteomes" id="UP000092932"/>
    </source>
</evidence>
<name>A0A1B2ADJ4_9SPHN</name>
<dbReference type="Pfam" id="PF07715">
    <property type="entry name" value="Plug"/>
    <property type="match status" value="1"/>
</dbReference>
<dbReference type="PANTHER" id="PTHR40980">
    <property type="entry name" value="PLUG DOMAIN-CONTAINING PROTEIN"/>
    <property type="match status" value="1"/>
</dbReference>
<dbReference type="RefSeq" id="WP_198152575.1">
    <property type="nucleotide sequence ID" value="NZ_CP016591.1"/>
</dbReference>
<dbReference type="STRING" id="692370.A6F68_01718"/>